<gene>
    <name evidence="13" type="ORF">HU137_01960</name>
</gene>
<organism evidence="13 14">
    <name type="scientific">Moheibacter lacus</name>
    <dbReference type="NCBI Taxonomy" id="2745851"/>
    <lineage>
        <taxon>Bacteria</taxon>
        <taxon>Pseudomonadati</taxon>
        <taxon>Bacteroidota</taxon>
        <taxon>Flavobacteriia</taxon>
        <taxon>Flavobacteriales</taxon>
        <taxon>Weeksellaceae</taxon>
        <taxon>Moheibacter</taxon>
    </lineage>
</organism>
<dbReference type="Gene3D" id="2.170.130.10">
    <property type="entry name" value="TonB-dependent receptor, plug domain"/>
    <property type="match status" value="1"/>
</dbReference>
<keyword evidence="2 11" id="KW-0813">Transport</keyword>
<dbReference type="PANTHER" id="PTHR32552">
    <property type="entry name" value="FERRICHROME IRON RECEPTOR-RELATED"/>
    <property type="match status" value="1"/>
</dbReference>
<dbReference type="GO" id="GO:0009279">
    <property type="term" value="C:cell outer membrane"/>
    <property type="evidence" value="ECO:0007669"/>
    <property type="project" value="UniProtKB-SubCell"/>
</dbReference>
<evidence type="ECO:0000313" key="14">
    <source>
        <dbReference type="Proteomes" id="UP000552241"/>
    </source>
</evidence>
<keyword evidence="7" id="KW-0408">Iron</keyword>
<dbReference type="InterPro" id="IPR036942">
    <property type="entry name" value="Beta-barrel_TonB_sf"/>
</dbReference>
<keyword evidence="8" id="KW-0406">Ion transport</keyword>
<keyword evidence="3 11" id="KW-1134">Transmembrane beta strand</keyword>
<keyword evidence="10 11" id="KW-0998">Cell outer membrane</keyword>
<dbReference type="Proteomes" id="UP000552241">
    <property type="component" value="Unassembled WGS sequence"/>
</dbReference>
<evidence type="ECO:0000256" key="4">
    <source>
        <dbReference type="ARBA" id="ARBA00022496"/>
    </source>
</evidence>
<evidence type="ECO:0000256" key="5">
    <source>
        <dbReference type="ARBA" id="ARBA00022692"/>
    </source>
</evidence>
<comment type="subcellular location">
    <subcellularLocation>
        <location evidence="1 11">Cell outer membrane</location>
        <topology evidence="1 11">Multi-pass membrane protein</topology>
    </subcellularLocation>
</comment>
<dbReference type="InterPro" id="IPR012910">
    <property type="entry name" value="Plug_dom"/>
</dbReference>
<evidence type="ECO:0000256" key="8">
    <source>
        <dbReference type="ARBA" id="ARBA00023065"/>
    </source>
</evidence>
<evidence type="ECO:0000256" key="10">
    <source>
        <dbReference type="ARBA" id="ARBA00023237"/>
    </source>
</evidence>
<dbReference type="InterPro" id="IPR037066">
    <property type="entry name" value="Plug_dom_sf"/>
</dbReference>
<keyword evidence="9 11" id="KW-0472">Membrane</keyword>
<keyword evidence="13" id="KW-0675">Receptor</keyword>
<comment type="caution">
    <text evidence="13">The sequence shown here is derived from an EMBL/GenBank/DDBJ whole genome shotgun (WGS) entry which is preliminary data.</text>
</comment>
<keyword evidence="5 11" id="KW-0812">Transmembrane</keyword>
<dbReference type="PROSITE" id="PS52016">
    <property type="entry name" value="TONB_DEPENDENT_REC_3"/>
    <property type="match status" value="1"/>
</dbReference>
<evidence type="ECO:0000256" key="2">
    <source>
        <dbReference type="ARBA" id="ARBA00022448"/>
    </source>
</evidence>
<sequence>MKSRIFLCALASGTLAFGQVQDSIQSNDSKVIELDYANIVQRLPVTSEKISNQKLNERNLGQDIPTLIGNATSVVTTTDAGAGIGYSSLRIRGIEQDHINITLNGVPINDGESQGVFWVNMPDLVSSTNSITIQRGVGTSTSGTGAFGAIVNIDATQPSREMFLESANSWGSFATQKYSLQGGTGAILDGKLRIDLNASLIKSDGYIDRASSNMHSYGMNAKYDLNEKTSFRYWTFFGKQETYQAWNGIDAETMKVNRTFNSAGAIYDADGNIVDYYDNEVDNYQQHHNHLVWDQRYGKGWKSNATLFYTRGKGYYENYKQGENLADFGFDSEIEGTDVVRQKWLDNHFYGLNFNLENQNLGNLSLVTGVSAAQYVNDHFGKIIWVKDFDNQNTNQEYYRNESTKNDVSAYAKALYKVNNFEFFGDIQYRFVDYKAALVPGGESGEEDFRPFEDDFHFINPKAGLNYFASQKDVFYFYYGMTHREPNRSDYMDNPDFINNGNAPKQEKLHDFELGYKKSGRFNFTANAFYMYYIDQLVSTGELNDVGEYIRKNAGESYRAGIELSANYGILPQKLSVFGNLTWSTNKILDHKEIGYDADWNEEIQEYGDMDISFSPDWIGSFGVEYRPVKALSLNVVNKYVGEQFMTNTELEDGKLDSYFLTDVVVRYAPNWFNLKNLEFSVLVNNLFDVEYESNGFYYEGPYYYPQAGINVLGGFKVRL</sequence>
<proteinExistence type="inferred from homology"/>
<feature type="domain" description="TonB-dependent receptor plug" evidence="12">
    <location>
        <begin position="42"/>
        <end position="149"/>
    </location>
</feature>
<dbReference type="PANTHER" id="PTHR32552:SF68">
    <property type="entry name" value="FERRICHROME OUTER MEMBRANE TRANSPORTER_PHAGE RECEPTOR"/>
    <property type="match status" value="1"/>
</dbReference>
<dbReference type="GO" id="GO:0015344">
    <property type="term" value="F:siderophore uptake transmembrane transporter activity"/>
    <property type="evidence" value="ECO:0007669"/>
    <property type="project" value="TreeGrafter"/>
</dbReference>
<accession>A0A838ZQX3</accession>
<evidence type="ECO:0000313" key="13">
    <source>
        <dbReference type="EMBL" id="MBA5628532.1"/>
    </source>
</evidence>
<dbReference type="Pfam" id="PF07715">
    <property type="entry name" value="Plug"/>
    <property type="match status" value="1"/>
</dbReference>
<evidence type="ECO:0000256" key="11">
    <source>
        <dbReference type="PROSITE-ProRule" id="PRU01360"/>
    </source>
</evidence>
<dbReference type="SUPFAM" id="SSF56935">
    <property type="entry name" value="Porins"/>
    <property type="match status" value="1"/>
</dbReference>
<evidence type="ECO:0000256" key="9">
    <source>
        <dbReference type="ARBA" id="ARBA00023136"/>
    </source>
</evidence>
<evidence type="ECO:0000256" key="6">
    <source>
        <dbReference type="ARBA" id="ARBA00022729"/>
    </source>
</evidence>
<keyword evidence="6" id="KW-0732">Signal</keyword>
<dbReference type="AlphaFoldDB" id="A0A838ZQX3"/>
<keyword evidence="4" id="KW-0410">Iron transport</keyword>
<protein>
    <submittedName>
        <fullName evidence="13">TonB-dependent receptor</fullName>
    </submittedName>
</protein>
<evidence type="ECO:0000256" key="3">
    <source>
        <dbReference type="ARBA" id="ARBA00022452"/>
    </source>
</evidence>
<comment type="similarity">
    <text evidence="11">Belongs to the TonB-dependent receptor family.</text>
</comment>
<dbReference type="RefSeq" id="WP_182042127.1">
    <property type="nucleotide sequence ID" value="NZ_JACDZE010000001.1"/>
</dbReference>
<keyword evidence="14" id="KW-1185">Reference proteome</keyword>
<reference evidence="13 14" key="1">
    <citation type="submission" date="2020-07" db="EMBL/GenBank/DDBJ databases">
        <title>Moheibacter lacus sp. nov., a member of the family Flavobacteriaceae isolated from freshwater lake sediment.</title>
        <authorList>
            <person name="Liu Y."/>
        </authorList>
    </citation>
    <scope>NUCLEOTIDE SEQUENCE [LARGE SCALE GENOMIC DNA]</scope>
    <source>
        <strain evidence="13 14">BDHS18</strain>
    </source>
</reference>
<evidence type="ECO:0000259" key="12">
    <source>
        <dbReference type="Pfam" id="PF07715"/>
    </source>
</evidence>
<dbReference type="Gene3D" id="2.40.170.20">
    <property type="entry name" value="TonB-dependent receptor, beta-barrel domain"/>
    <property type="match status" value="1"/>
</dbReference>
<dbReference type="EMBL" id="JACDZE010000001">
    <property type="protein sequence ID" value="MBA5628532.1"/>
    <property type="molecule type" value="Genomic_DNA"/>
</dbReference>
<dbReference type="InterPro" id="IPR039426">
    <property type="entry name" value="TonB-dep_rcpt-like"/>
</dbReference>
<evidence type="ECO:0000256" key="1">
    <source>
        <dbReference type="ARBA" id="ARBA00004571"/>
    </source>
</evidence>
<name>A0A838ZQX3_9FLAO</name>
<evidence type="ECO:0000256" key="7">
    <source>
        <dbReference type="ARBA" id="ARBA00023004"/>
    </source>
</evidence>